<dbReference type="PANTHER" id="PTHR10182:SF3">
    <property type="entry name" value="PROTEIN MO25"/>
    <property type="match status" value="1"/>
</dbReference>
<dbReference type="Pfam" id="PF08569">
    <property type="entry name" value="Mo25"/>
    <property type="match status" value="1"/>
</dbReference>
<dbReference type="InterPro" id="IPR013878">
    <property type="entry name" value="Mo25"/>
</dbReference>
<proteinExistence type="inferred from homology"/>
<name>A0AAD2FJ15_9STRA</name>
<dbReference type="GO" id="GO:0043539">
    <property type="term" value="F:protein serine/threonine kinase activator activity"/>
    <property type="evidence" value="ECO:0007669"/>
    <property type="project" value="TreeGrafter"/>
</dbReference>
<feature type="region of interest" description="Disordered" evidence="2">
    <location>
        <begin position="50"/>
        <end position="73"/>
    </location>
</feature>
<comment type="caution">
    <text evidence="3">The sequence shown here is derived from an EMBL/GenBank/DDBJ whole genome shotgun (WGS) entry which is preliminary data.</text>
</comment>
<organism evidence="3 4">
    <name type="scientific">Cylindrotheca closterium</name>
    <dbReference type="NCBI Taxonomy" id="2856"/>
    <lineage>
        <taxon>Eukaryota</taxon>
        <taxon>Sar</taxon>
        <taxon>Stramenopiles</taxon>
        <taxon>Ochrophyta</taxon>
        <taxon>Bacillariophyta</taxon>
        <taxon>Bacillariophyceae</taxon>
        <taxon>Bacillariophycidae</taxon>
        <taxon>Bacillariales</taxon>
        <taxon>Bacillariaceae</taxon>
        <taxon>Cylindrotheca</taxon>
    </lineage>
</organism>
<evidence type="ECO:0000256" key="1">
    <source>
        <dbReference type="ARBA" id="ARBA00011012"/>
    </source>
</evidence>
<dbReference type="Proteomes" id="UP001295423">
    <property type="component" value="Unassembled WGS sequence"/>
</dbReference>
<dbReference type="AlphaFoldDB" id="A0AAD2FJ15"/>
<accession>A0AAD2FJ15</accession>
<dbReference type="SUPFAM" id="SSF48371">
    <property type="entry name" value="ARM repeat"/>
    <property type="match status" value="1"/>
</dbReference>
<evidence type="ECO:0000256" key="2">
    <source>
        <dbReference type="SAM" id="MobiDB-lite"/>
    </source>
</evidence>
<protein>
    <recommendedName>
        <fullName evidence="5">Calcium-binding protein 39</fullName>
    </recommendedName>
</protein>
<comment type="similarity">
    <text evidence="1">Belongs to the Mo25 family.</text>
</comment>
<reference evidence="3" key="1">
    <citation type="submission" date="2023-08" db="EMBL/GenBank/DDBJ databases">
        <authorList>
            <person name="Audoor S."/>
            <person name="Bilcke G."/>
        </authorList>
    </citation>
    <scope>NUCLEOTIDE SEQUENCE</scope>
</reference>
<dbReference type="EMBL" id="CAKOGP040001112">
    <property type="protein sequence ID" value="CAJ1943150.1"/>
    <property type="molecule type" value="Genomic_DNA"/>
</dbReference>
<dbReference type="Gene3D" id="1.25.10.10">
    <property type="entry name" value="Leucine-rich Repeat Variant"/>
    <property type="match status" value="1"/>
</dbReference>
<dbReference type="InterPro" id="IPR011989">
    <property type="entry name" value="ARM-like"/>
</dbReference>
<dbReference type="PANTHER" id="PTHR10182">
    <property type="entry name" value="CALCIUM-BINDING PROTEIN 39-RELATED"/>
    <property type="match status" value="1"/>
</dbReference>
<dbReference type="GO" id="GO:0035556">
    <property type="term" value="P:intracellular signal transduction"/>
    <property type="evidence" value="ECO:0007669"/>
    <property type="project" value="TreeGrafter"/>
</dbReference>
<evidence type="ECO:0000313" key="4">
    <source>
        <dbReference type="Proteomes" id="UP001295423"/>
    </source>
</evidence>
<gene>
    <name evidence="3" type="ORF">CYCCA115_LOCUS8301</name>
</gene>
<feature type="compositionally biased region" description="Acidic residues" evidence="2">
    <location>
        <begin position="52"/>
        <end position="61"/>
    </location>
</feature>
<keyword evidence="4" id="KW-1185">Reference proteome</keyword>
<evidence type="ECO:0008006" key="5">
    <source>
        <dbReference type="Google" id="ProtNLM"/>
    </source>
</evidence>
<dbReference type="InterPro" id="IPR016024">
    <property type="entry name" value="ARM-type_fold"/>
</dbReference>
<evidence type="ECO:0000313" key="3">
    <source>
        <dbReference type="EMBL" id="CAJ1943150.1"/>
    </source>
</evidence>
<sequence>MANDNNHAKPFEWLSGGLFFGKKDGIDSVDSCKDASVLLKGIDENLSSILDESIDTEEQESKDDGEKKGPSPSAFLASRLARLRFLLYDERSQQDNRRPVVATATMRSLTGEKHRQLMPKLIENLQNLPFESRKHVAAIFNYLLVCGFEGVDRDGYVSIMNTFRDYVGVHFDRILTSIVQGHEVTVAGSSDIGLHCGAMYRSCFKHVDLYRRLVSSTENVEKYIFPFLDKFVHLPNFDVSSDAMESLRFVFIAGSDTQAGDDSAQGEFADLVASFLIRDYDAIWDARFNLRLMSDEANYMTKRIALQILSTVLLTRSNYAVMIKYVNSRRNLILVMKLLRDTSPHITLDAFHVFKVFVANPSKIPEVEKILRDNSEKLCAYLETLHKTKEDSDQQFRDEKALIIATIRGL</sequence>